<reference evidence="3 4" key="1">
    <citation type="submission" date="2017-05" db="EMBL/GenBank/DDBJ databases">
        <authorList>
            <person name="Varghese N."/>
            <person name="Submissions S."/>
        </authorList>
    </citation>
    <scope>NUCLEOTIDE SEQUENCE [LARGE SCALE GENOMIC DNA]</scope>
    <source>
        <strain evidence="3 4">DSM 19382</strain>
    </source>
</reference>
<gene>
    <name evidence="2" type="ORF">GJU42_15260</name>
    <name evidence="3" type="ORF">SAMN06265349_10620</name>
</gene>
<dbReference type="Proteomes" id="UP000317289">
    <property type="component" value="Unassembled WGS sequence"/>
</dbReference>
<accession>A0A521EZ89</accession>
<keyword evidence="5" id="KW-1185">Reference proteome</keyword>
<name>A0A521EZ89_9FLAO</name>
<dbReference type="Proteomes" id="UP000468990">
    <property type="component" value="Unassembled WGS sequence"/>
</dbReference>
<dbReference type="CDD" id="cd00688">
    <property type="entry name" value="ISOPREN_C2_like"/>
    <property type="match status" value="1"/>
</dbReference>
<dbReference type="AlphaFoldDB" id="A0A521EZ89"/>
<dbReference type="EMBL" id="WKKG01000008">
    <property type="protein sequence ID" value="MRX69330.1"/>
    <property type="molecule type" value="Genomic_DNA"/>
</dbReference>
<dbReference type="RefSeq" id="WP_142452112.1">
    <property type="nucleotide sequence ID" value="NZ_FXTA01000006.1"/>
</dbReference>
<dbReference type="Gene3D" id="1.50.10.20">
    <property type="match status" value="1"/>
</dbReference>
<protein>
    <submittedName>
        <fullName evidence="3">Squalene-hopene cyclase C-terminal domain-containing protein</fullName>
    </submittedName>
</protein>
<evidence type="ECO:0000259" key="1">
    <source>
        <dbReference type="Pfam" id="PF13243"/>
    </source>
</evidence>
<dbReference type="InterPro" id="IPR032696">
    <property type="entry name" value="SQ_cyclase_C"/>
</dbReference>
<dbReference type="OrthoDB" id="4673451at2"/>
<evidence type="ECO:0000313" key="4">
    <source>
        <dbReference type="Proteomes" id="UP000317289"/>
    </source>
</evidence>
<dbReference type="Pfam" id="PF13243">
    <property type="entry name" value="SQHop_cyclase_C"/>
    <property type="match status" value="1"/>
</dbReference>
<dbReference type="Gene3D" id="1.10.600.10">
    <property type="entry name" value="Farnesyl Diphosphate Synthase"/>
    <property type="match status" value="1"/>
</dbReference>
<organism evidence="3 4">
    <name type="scientific">Flavobacterium resistens</name>
    <dbReference type="NCBI Taxonomy" id="443612"/>
    <lineage>
        <taxon>Bacteria</taxon>
        <taxon>Pseudomonadati</taxon>
        <taxon>Bacteroidota</taxon>
        <taxon>Flavobacteriia</taxon>
        <taxon>Flavobacteriales</taxon>
        <taxon>Flavobacteriaceae</taxon>
        <taxon>Flavobacterium</taxon>
    </lineage>
</organism>
<reference evidence="2 5" key="2">
    <citation type="submission" date="2019-11" db="EMBL/GenBank/DDBJ databases">
        <title>Flavobacterium resistens genome.</title>
        <authorList>
            <person name="Wilson V.M."/>
            <person name="Newman J.D."/>
        </authorList>
    </citation>
    <scope>NUCLEOTIDE SEQUENCE [LARGE SCALE GENOMIC DNA]</scope>
    <source>
        <strain evidence="2 5">DSM 19382</strain>
    </source>
</reference>
<dbReference type="SUPFAM" id="SSF48576">
    <property type="entry name" value="Terpenoid synthases"/>
    <property type="match status" value="1"/>
</dbReference>
<dbReference type="SUPFAM" id="SSF48239">
    <property type="entry name" value="Terpenoid cyclases/Protein prenyltransferases"/>
    <property type="match status" value="1"/>
</dbReference>
<evidence type="ECO:0000313" key="3">
    <source>
        <dbReference type="EMBL" id="SMO89268.1"/>
    </source>
</evidence>
<proteinExistence type="predicted"/>
<dbReference type="InterPro" id="IPR008930">
    <property type="entry name" value="Terpenoid_cyclase/PrenylTrfase"/>
</dbReference>
<dbReference type="InterPro" id="IPR008949">
    <property type="entry name" value="Isoprenoid_synthase_dom_sf"/>
</dbReference>
<dbReference type="EMBL" id="FXTA01000006">
    <property type="protein sequence ID" value="SMO89268.1"/>
    <property type="molecule type" value="Genomic_DNA"/>
</dbReference>
<sequence>MKINNPVHQENFISYIKELPFDKETISIILKASELGNNPSFYLEYASLFQNSFTIKDQEAKVKLLNIAGYLCYIYSLLLDASLDKDTKHNNLLLSGIFLEESIKLLTSLFGLNKSFWSCWNLRKKDVFKASKIGKELFHQSEVSLAEYEKLCDAKSALGKIALDALFILSDNTEKTNYEKLMESHKYFSIGFQISDDIEDFIEDYANKEFNFAVYIFLNKNGKNFTDIKELKKIFYISNTASDLYNLALSYYEKALITAKDAGENTWLEAISGKIRETKSAISSINEYLTIIKTKTSIKENSIKINSFEYEFNKNSIIELGLNYLIKEWEKDYPEVKHIMVLSNYEGFKNDKDLHITDIFQRGIITNNLIDIHSNYKIDLSMVISNEINYLFKNRNNDEVGCWSYFPSVKEIAPDADDLGQMMQVFIKNNKKNIVDDYCINGIKILLDDCYNEKTGGIETWIIPKENQTEKQKTQKKFNDTKWGSGPDIDVMANFLYALSICSYEKYKSVIENGTDYIFSKIENDSFWNSRWYYGWQYGTMLCVRLGFEVLRNNPDLNDKYLPILLKTRDYITKSQQKNGGWAMSSAGHPDPLSTALALSTLMLYEKLENNQITLSKGIAFLENTQQQDGSWEAVPFIKPKLNEPYKSKVISSSYVLNTLTTYNNF</sequence>
<evidence type="ECO:0000313" key="5">
    <source>
        <dbReference type="Proteomes" id="UP000468990"/>
    </source>
</evidence>
<evidence type="ECO:0000313" key="2">
    <source>
        <dbReference type="EMBL" id="MRX69330.1"/>
    </source>
</evidence>
<feature type="domain" description="Squalene cyclase C-terminal" evidence="1">
    <location>
        <begin position="399"/>
        <end position="637"/>
    </location>
</feature>